<dbReference type="Pfam" id="PF05585">
    <property type="entry name" value="DUF1758"/>
    <property type="match status" value="1"/>
</dbReference>
<dbReference type="Proteomes" id="UP000078542">
    <property type="component" value="Unassembled WGS sequence"/>
</dbReference>
<dbReference type="EMBL" id="KQ977342">
    <property type="protein sequence ID" value="KYN03430.1"/>
    <property type="molecule type" value="Genomic_DNA"/>
</dbReference>
<dbReference type="STRING" id="456900.A0A151IJK3"/>
<evidence type="ECO:0000259" key="1">
    <source>
        <dbReference type="Pfam" id="PF05585"/>
    </source>
</evidence>
<dbReference type="Pfam" id="PF03564">
    <property type="entry name" value="DUF1759"/>
    <property type="match status" value="1"/>
</dbReference>
<organism evidence="2 3">
    <name type="scientific">Cyphomyrmex costatus</name>
    <dbReference type="NCBI Taxonomy" id="456900"/>
    <lineage>
        <taxon>Eukaryota</taxon>
        <taxon>Metazoa</taxon>
        <taxon>Ecdysozoa</taxon>
        <taxon>Arthropoda</taxon>
        <taxon>Hexapoda</taxon>
        <taxon>Insecta</taxon>
        <taxon>Pterygota</taxon>
        <taxon>Neoptera</taxon>
        <taxon>Endopterygota</taxon>
        <taxon>Hymenoptera</taxon>
        <taxon>Apocrita</taxon>
        <taxon>Aculeata</taxon>
        <taxon>Formicoidea</taxon>
        <taxon>Formicidae</taxon>
        <taxon>Myrmicinae</taxon>
        <taxon>Cyphomyrmex</taxon>
    </lineage>
</organism>
<dbReference type="InterPro" id="IPR008737">
    <property type="entry name" value="DUF1758"/>
</dbReference>
<feature type="domain" description="DUF1758" evidence="1">
    <location>
        <begin position="466"/>
        <end position="605"/>
    </location>
</feature>
<accession>A0A151IJK3</accession>
<name>A0A151IJK3_9HYME</name>
<proteinExistence type="predicted"/>
<gene>
    <name evidence="2" type="ORF">ALC62_05730</name>
</gene>
<reference evidence="2 3" key="1">
    <citation type="submission" date="2016-03" db="EMBL/GenBank/DDBJ databases">
        <title>Cyphomyrmex costatus WGS genome.</title>
        <authorList>
            <person name="Nygaard S."/>
            <person name="Hu H."/>
            <person name="Boomsma J."/>
            <person name="Zhang G."/>
        </authorList>
    </citation>
    <scope>NUCLEOTIDE SEQUENCE [LARGE SCALE GENOMIC DNA]</scope>
    <source>
        <strain evidence="2">MS0001</strain>
        <tissue evidence="2">Whole body</tissue>
    </source>
</reference>
<keyword evidence="3" id="KW-1185">Reference proteome</keyword>
<dbReference type="Gene3D" id="2.40.70.10">
    <property type="entry name" value="Acid Proteases"/>
    <property type="match status" value="1"/>
</dbReference>
<dbReference type="InterPro" id="IPR021109">
    <property type="entry name" value="Peptidase_aspartic_dom_sf"/>
</dbReference>
<dbReference type="PANTHER" id="PTHR47331:SF5">
    <property type="entry name" value="RIBONUCLEASE H"/>
    <property type="match status" value="1"/>
</dbReference>
<evidence type="ECO:0000313" key="3">
    <source>
        <dbReference type="Proteomes" id="UP000078542"/>
    </source>
</evidence>
<evidence type="ECO:0000313" key="2">
    <source>
        <dbReference type="EMBL" id="KYN03430.1"/>
    </source>
</evidence>
<dbReference type="PANTHER" id="PTHR47331">
    <property type="entry name" value="PHD-TYPE DOMAIN-CONTAINING PROTEIN"/>
    <property type="match status" value="1"/>
</dbReference>
<dbReference type="AlphaFoldDB" id="A0A151IJK3"/>
<dbReference type="InterPro" id="IPR005312">
    <property type="entry name" value="DUF1759"/>
</dbReference>
<protein>
    <recommendedName>
        <fullName evidence="1">DUF1758 domain-containing protein</fullName>
    </recommendedName>
</protein>
<sequence>MAENELSRLKKRRGLVKASLTRFKTFLDDYVHDRDYYVLKVRLERANLLLAEFEEVHMAIELAENANDDASRQLFEDSYYEAIARAQNQLDSGRNSVASTIDAQPNTDMQAMQTQLSNLTSNNSGIKLPTINLPKFDGKYEEWLSFEDTFNALVHSNVKIQTVQKFNYLKSCLVGNAAHIIQSLTSTAENYEIAWNLLKERYSNKRIIIQNHVRALFDLQVVTKESSLGLSTLIDTALKHIHSLQALEQPVIGWDALLLHLIGSKVDKKTQMEWEKSLDGSEMPTLEQYLKFLRNRCHVLEAIPKDAANAANQKQLNANKVTSSKPKQALLETQSKVKCHVCGKNHNIQNCEEFQAMSQGEKSDAIKKAGLCFNCFRANHKVSACKASSCRKCDRRHHTLLHPLNSKDTHTASGENAYQEEQNKTQDSKPVNQILSSQLSDTSHILLSTAVVDIADVTGKFHSCRVVLDSGSQSNFIAEQCCDKLKLFKTNVNVPVKGIGETLSQIKLSTNVIVKSRIDAFTLKLNCLVIRKLTDFLPSRTIDRESLGIPKNVRLADPGFDRPSHIDMLIGAEYFYQLLCIGQIKLNSCSTILQKTKFGWIVSGKINSLEPLTTSLCHISRGTLDDAVQRFWEIEELNGYYHRKMRNVNNIIRKLSRNYLLGVFQ</sequence>